<sequence>MVMQIELESEEDFHEEFLYSLWKGGEINLFELEAERQMHGLSTMHIRRNEHLSDDQMKQQLAGELLNRTDYVRKKGRIE</sequence>
<proteinExistence type="predicted"/>
<name>X0VHP2_9ZZZZ</name>
<protein>
    <submittedName>
        <fullName evidence="1">Uncharacterized protein</fullName>
    </submittedName>
</protein>
<organism evidence="1">
    <name type="scientific">marine sediment metagenome</name>
    <dbReference type="NCBI Taxonomy" id="412755"/>
    <lineage>
        <taxon>unclassified sequences</taxon>
        <taxon>metagenomes</taxon>
        <taxon>ecological metagenomes</taxon>
    </lineage>
</organism>
<dbReference type="AlphaFoldDB" id="X0VHP2"/>
<reference evidence="1" key="1">
    <citation type="journal article" date="2014" name="Front. Microbiol.">
        <title>High frequency of phylogenetically diverse reductive dehalogenase-homologous genes in deep subseafloor sedimentary metagenomes.</title>
        <authorList>
            <person name="Kawai M."/>
            <person name="Futagami T."/>
            <person name="Toyoda A."/>
            <person name="Takaki Y."/>
            <person name="Nishi S."/>
            <person name="Hori S."/>
            <person name="Arai W."/>
            <person name="Tsubouchi T."/>
            <person name="Morono Y."/>
            <person name="Uchiyama I."/>
            <person name="Ito T."/>
            <person name="Fujiyama A."/>
            <person name="Inagaki F."/>
            <person name="Takami H."/>
        </authorList>
    </citation>
    <scope>NUCLEOTIDE SEQUENCE</scope>
    <source>
        <strain evidence="1">Expedition CK06-06</strain>
    </source>
</reference>
<dbReference type="EMBL" id="BARS01023480">
    <property type="protein sequence ID" value="GAG11963.1"/>
    <property type="molecule type" value="Genomic_DNA"/>
</dbReference>
<gene>
    <name evidence="1" type="ORF">S01H1_37382</name>
</gene>
<evidence type="ECO:0000313" key="1">
    <source>
        <dbReference type="EMBL" id="GAG11963.1"/>
    </source>
</evidence>
<comment type="caution">
    <text evidence="1">The sequence shown here is derived from an EMBL/GenBank/DDBJ whole genome shotgun (WGS) entry which is preliminary data.</text>
</comment>
<accession>X0VHP2</accession>
<feature type="non-terminal residue" evidence="1">
    <location>
        <position position="79"/>
    </location>
</feature>